<protein>
    <recommendedName>
        <fullName evidence="7">Fe2OG dioxygenase domain-containing protein</fullName>
    </recommendedName>
</protein>
<organism evidence="8 9">
    <name type="scientific">Roseimaritima ulvae</name>
    <dbReference type="NCBI Taxonomy" id="980254"/>
    <lineage>
        <taxon>Bacteria</taxon>
        <taxon>Pseudomonadati</taxon>
        <taxon>Planctomycetota</taxon>
        <taxon>Planctomycetia</taxon>
        <taxon>Pirellulales</taxon>
        <taxon>Pirellulaceae</taxon>
        <taxon>Roseimaritima</taxon>
    </lineage>
</organism>
<name>A0A5B9QRH6_9BACT</name>
<dbReference type="Gene3D" id="2.60.120.620">
    <property type="entry name" value="q2cbj1_9rhob like domain"/>
    <property type="match status" value="1"/>
</dbReference>
<dbReference type="InterPro" id="IPR044862">
    <property type="entry name" value="Pro_4_hyd_alph_FE2OG_OXY"/>
</dbReference>
<dbReference type="Proteomes" id="UP000325286">
    <property type="component" value="Chromosome"/>
</dbReference>
<dbReference type="RefSeq" id="WP_068137215.1">
    <property type="nucleotide sequence ID" value="NZ_CP042914.1"/>
</dbReference>
<keyword evidence="9" id="KW-1185">Reference proteome</keyword>
<evidence type="ECO:0000256" key="4">
    <source>
        <dbReference type="ARBA" id="ARBA00022964"/>
    </source>
</evidence>
<keyword evidence="2" id="KW-0479">Metal-binding</keyword>
<dbReference type="PANTHER" id="PTHR10869">
    <property type="entry name" value="PROLYL 4-HYDROXYLASE ALPHA SUBUNIT"/>
    <property type="match status" value="1"/>
</dbReference>
<dbReference type="GO" id="GO:0005506">
    <property type="term" value="F:iron ion binding"/>
    <property type="evidence" value="ECO:0007669"/>
    <property type="project" value="InterPro"/>
</dbReference>
<dbReference type="Pfam" id="PF13640">
    <property type="entry name" value="2OG-FeII_Oxy_3"/>
    <property type="match status" value="1"/>
</dbReference>
<dbReference type="InterPro" id="IPR005123">
    <property type="entry name" value="Oxoglu/Fe-dep_dioxygenase_dom"/>
</dbReference>
<keyword evidence="6" id="KW-0408">Iron</keyword>
<evidence type="ECO:0000256" key="3">
    <source>
        <dbReference type="ARBA" id="ARBA00022896"/>
    </source>
</evidence>
<proteinExistence type="predicted"/>
<dbReference type="PROSITE" id="PS51471">
    <property type="entry name" value="FE2OG_OXY"/>
    <property type="match status" value="1"/>
</dbReference>
<keyword evidence="3" id="KW-0847">Vitamin C</keyword>
<dbReference type="OrthoDB" id="269774at2"/>
<dbReference type="SMART" id="SM00702">
    <property type="entry name" value="P4Hc"/>
    <property type="match status" value="1"/>
</dbReference>
<keyword evidence="5" id="KW-0560">Oxidoreductase</keyword>
<sequence length="184" mass="21086">MAGVVHINNEIFTISESCTNQECDKWIAQSESLGYAEATVNSEHGPRRMPDVRNNARVIVDDPSLAGELWERLAGEIRYRMKGREAVGLNERLRYYRYDVGQKFSWHADGCVRLDNGLQSMLTFMVYLNDDFSGGETQFRQGVKIEPQKGMALIFSHWQKHMGGEVSKGRKYVLRSDVMYRKVG</sequence>
<evidence type="ECO:0000256" key="2">
    <source>
        <dbReference type="ARBA" id="ARBA00022723"/>
    </source>
</evidence>
<comment type="cofactor">
    <cofactor evidence="1">
        <name>L-ascorbate</name>
        <dbReference type="ChEBI" id="CHEBI:38290"/>
    </cofactor>
</comment>
<evidence type="ECO:0000259" key="7">
    <source>
        <dbReference type="PROSITE" id="PS51471"/>
    </source>
</evidence>
<feature type="domain" description="Fe2OG dioxygenase" evidence="7">
    <location>
        <begin position="83"/>
        <end position="180"/>
    </location>
</feature>
<evidence type="ECO:0000256" key="5">
    <source>
        <dbReference type="ARBA" id="ARBA00023002"/>
    </source>
</evidence>
<evidence type="ECO:0000313" key="8">
    <source>
        <dbReference type="EMBL" id="QEG41604.1"/>
    </source>
</evidence>
<evidence type="ECO:0000256" key="1">
    <source>
        <dbReference type="ARBA" id="ARBA00001961"/>
    </source>
</evidence>
<evidence type="ECO:0000256" key="6">
    <source>
        <dbReference type="ARBA" id="ARBA00023004"/>
    </source>
</evidence>
<dbReference type="PANTHER" id="PTHR10869:SF236">
    <property type="entry name" value="PROLYL 4-HYDROXYLASE ALPHA SUBUNIT DOMAIN-CONTAINING PROTEIN"/>
    <property type="match status" value="1"/>
</dbReference>
<dbReference type="AlphaFoldDB" id="A0A5B9QRH6"/>
<gene>
    <name evidence="8" type="ORF">UC8_36290</name>
</gene>
<keyword evidence="4" id="KW-0223">Dioxygenase</keyword>
<dbReference type="GO" id="GO:0031418">
    <property type="term" value="F:L-ascorbic acid binding"/>
    <property type="evidence" value="ECO:0007669"/>
    <property type="project" value="UniProtKB-KW"/>
</dbReference>
<evidence type="ECO:0000313" key="9">
    <source>
        <dbReference type="Proteomes" id="UP000325286"/>
    </source>
</evidence>
<dbReference type="KEGG" id="rul:UC8_36290"/>
<dbReference type="EMBL" id="CP042914">
    <property type="protein sequence ID" value="QEG41604.1"/>
    <property type="molecule type" value="Genomic_DNA"/>
</dbReference>
<accession>A0A5B9QRH6</accession>
<reference evidence="8 9" key="1">
    <citation type="submission" date="2019-08" db="EMBL/GenBank/DDBJ databases">
        <title>Deep-cultivation of Planctomycetes and their phenomic and genomic characterization uncovers novel biology.</title>
        <authorList>
            <person name="Wiegand S."/>
            <person name="Jogler M."/>
            <person name="Boedeker C."/>
            <person name="Pinto D."/>
            <person name="Vollmers J."/>
            <person name="Rivas-Marin E."/>
            <person name="Kohn T."/>
            <person name="Peeters S.H."/>
            <person name="Heuer A."/>
            <person name="Rast P."/>
            <person name="Oberbeckmann S."/>
            <person name="Bunk B."/>
            <person name="Jeske O."/>
            <person name="Meyerdierks A."/>
            <person name="Storesund J.E."/>
            <person name="Kallscheuer N."/>
            <person name="Luecker S."/>
            <person name="Lage O.M."/>
            <person name="Pohl T."/>
            <person name="Merkel B.J."/>
            <person name="Hornburger P."/>
            <person name="Mueller R.-W."/>
            <person name="Bruemmer F."/>
            <person name="Labrenz M."/>
            <person name="Spormann A.M."/>
            <person name="Op den Camp H."/>
            <person name="Overmann J."/>
            <person name="Amann R."/>
            <person name="Jetten M.S.M."/>
            <person name="Mascher T."/>
            <person name="Medema M.H."/>
            <person name="Devos D.P."/>
            <person name="Kaster A.-K."/>
            <person name="Ovreas L."/>
            <person name="Rohde M."/>
            <person name="Galperin M.Y."/>
            <person name="Jogler C."/>
        </authorList>
    </citation>
    <scope>NUCLEOTIDE SEQUENCE [LARGE SCALE GENOMIC DNA]</scope>
    <source>
        <strain evidence="8 9">UC8</strain>
    </source>
</reference>
<dbReference type="InterPro" id="IPR006620">
    <property type="entry name" value="Pro_4_hyd_alph"/>
</dbReference>
<dbReference type="InterPro" id="IPR045054">
    <property type="entry name" value="P4HA-like"/>
</dbReference>
<dbReference type="GO" id="GO:0004656">
    <property type="term" value="F:procollagen-proline 4-dioxygenase activity"/>
    <property type="evidence" value="ECO:0007669"/>
    <property type="project" value="TreeGrafter"/>
</dbReference>